<evidence type="ECO:0000256" key="5">
    <source>
        <dbReference type="ARBA" id="ARBA00022723"/>
    </source>
</evidence>
<keyword evidence="2" id="KW-0489">Methyltransferase</keyword>
<feature type="domain" description="B12-binding" evidence="8">
    <location>
        <begin position="25"/>
        <end position="175"/>
    </location>
</feature>
<dbReference type="InterPro" id="IPR023404">
    <property type="entry name" value="rSAM_horseshoe"/>
</dbReference>
<keyword evidence="4" id="KW-0949">S-adenosyl-L-methionine</keyword>
<dbReference type="eggNOG" id="COG1032">
    <property type="taxonomic scope" value="Bacteria"/>
</dbReference>
<dbReference type="SFLD" id="SFLDG01082">
    <property type="entry name" value="B12-binding_domain_containing"/>
    <property type="match status" value="1"/>
</dbReference>
<name>H1YGA4_9SPHI</name>
<dbReference type="InterPro" id="IPR007197">
    <property type="entry name" value="rSAM"/>
</dbReference>
<dbReference type="SFLD" id="SFLDS00029">
    <property type="entry name" value="Radical_SAM"/>
    <property type="match status" value="1"/>
</dbReference>
<dbReference type="PANTHER" id="PTHR43409">
    <property type="entry name" value="ANAEROBIC MAGNESIUM-PROTOPORPHYRIN IX MONOMETHYL ESTER CYCLASE-RELATED"/>
    <property type="match status" value="1"/>
</dbReference>
<reference evidence="10" key="1">
    <citation type="submission" date="2011-09" db="EMBL/GenBank/DDBJ databases">
        <title>The permanent draft genome of Mucilaginibacter paludis DSM 18603.</title>
        <authorList>
            <consortium name="US DOE Joint Genome Institute (JGI-PGF)"/>
            <person name="Lucas S."/>
            <person name="Han J."/>
            <person name="Lapidus A."/>
            <person name="Bruce D."/>
            <person name="Goodwin L."/>
            <person name="Pitluck S."/>
            <person name="Peters L."/>
            <person name="Kyrpides N."/>
            <person name="Mavromatis K."/>
            <person name="Ivanova N."/>
            <person name="Mikhailova N."/>
            <person name="Held B."/>
            <person name="Detter J.C."/>
            <person name="Tapia R."/>
            <person name="Han C."/>
            <person name="Land M."/>
            <person name="Hauser L."/>
            <person name="Markowitz V."/>
            <person name="Cheng J.-F."/>
            <person name="Hugenholtz P."/>
            <person name="Woyke T."/>
            <person name="Wu D."/>
            <person name="Tindall B."/>
            <person name="Brambilla E."/>
            <person name="Klenk H.-P."/>
            <person name="Eisen J.A."/>
        </authorList>
    </citation>
    <scope>NUCLEOTIDE SEQUENCE [LARGE SCALE GENOMIC DNA]</scope>
    <source>
        <strain evidence="10">DSM 18603</strain>
    </source>
</reference>
<dbReference type="GO" id="GO:0003824">
    <property type="term" value="F:catalytic activity"/>
    <property type="evidence" value="ECO:0007669"/>
    <property type="project" value="InterPro"/>
</dbReference>
<keyword evidence="3" id="KW-0808">Transferase</keyword>
<evidence type="ECO:0000259" key="8">
    <source>
        <dbReference type="PROSITE" id="PS51332"/>
    </source>
</evidence>
<dbReference type="Gene3D" id="3.40.50.280">
    <property type="entry name" value="Cobalamin-binding domain"/>
    <property type="match status" value="1"/>
</dbReference>
<organism evidence="10 11">
    <name type="scientific">Mucilaginibacter paludis DSM 18603</name>
    <dbReference type="NCBI Taxonomy" id="714943"/>
    <lineage>
        <taxon>Bacteria</taxon>
        <taxon>Pseudomonadati</taxon>
        <taxon>Bacteroidota</taxon>
        <taxon>Sphingobacteriia</taxon>
        <taxon>Sphingobacteriales</taxon>
        <taxon>Sphingobacteriaceae</taxon>
        <taxon>Mucilaginibacter</taxon>
    </lineage>
</organism>
<keyword evidence="5" id="KW-0479">Metal-binding</keyword>
<dbReference type="EMBL" id="CM001403">
    <property type="protein sequence ID" value="EHQ27368.1"/>
    <property type="molecule type" value="Genomic_DNA"/>
</dbReference>
<dbReference type="Pfam" id="PF04055">
    <property type="entry name" value="Radical_SAM"/>
    <property type="match status" value="1"/>
</dbReference>
<accession>H1YGA4</accession>
<dbReference type="InterPro" id="IPR006638">
    <property type="entry name" value="Elp3/MiaA/NifB-like_rSAM"/>
</dbReference>
<protein>
    <submittedName>
        <fullName evidence="10">Radical SAM domain protein</fullName>
    </submittedName>
</protein>
<dbReference type="GO" id="GO:0046872">
    <property type="term" value="F:metal ion binding"/>
    <property type="evidence" value="ECO:0007669"/>
    <property type="project" value="UniProtKB-KW"/>
</dbReference>
<evidence type="ECO:0000256" key="2">
    <source>
        <dbReference type="ARBA" id="ARBA00022603"/>
    </source>
</evidence>
<feature type="domain" description="Radical SAM core" evidence="9">
    <location>
        <begin position="224"/>
        <end position="445"/>
    </location>
</feature>
<keyword evidence="6" id="KW-0408">Iron</keyword>
<evidence type="ECO:0000313" key="10">
    <source>
        <dbReference type="EMBL" id="EHQ27368.1"/>
    </source>
</evidence>
<evidence type="ECO:0000259" key="9">
    <source>
        <dbReference type="PROSITE" id="PS51918"/>
    </source>
</evidence>
<dbReference type="InterPro" id="IPR051198">
    <property type="entry name" value="BchE-like"/>
</dbReference>
<dbReference type="PROSITE" id="PS51332">
    <property type="entry name" value="B12_BINDING"/>
    <property type="match status" value="1"/>
</dbReference>
<dbReference type="GO" id="GO:0051539">
    <property type="term" value="F:4 iron, 4 sulfur cluster binding"/>
    <property type="evidence" value="ECO:0007669"/>
    <property type="project" value="UniProtKB-KW"/>
</dbReference>
<evidence type="ECO:0000256" key="1">
    <source>
        <dbReference type="ARBA" id="ARBA00001966"/>
    </source>
</evidence>
<dbReference type="Gene3D" id="3.80.30.20">
    <property type="entry name" value="tm_1862 like domain"/>
    <property type="match status" value="1"/>
</dbReference>
<proteinExistence type="predicted"/>
<dbReference type="SFLD" id="SFLDG01123">
    <property type="entry name" value="methyltransferase_(Class_B)"/>
    <property type="match status" value="1"/>
</dbReference>
<dbReference type="HOGENOM" id="CLU_021572_4_1_10"/>
<comment type="cofactor">
    <cofactor evidence="1">
        <name>[4Fe-4S] cluster</name>
        <dbReference type="ChEBI" id="CHEBI:49883"/>
    </cofactor>
</comment>
<dbReference type="AlphaFoldDB" id="H1YGA4"/>
<dbReference type="CDD" id="cd01335">
    <property type="entry name" value="Radical_SAM"/>
    <property type="match status" value="1"/>
</dbReference>
<evidence type="ECO:0000313" key="11">
    <source>
        <dbReference type="Proteomes" id="UP000002774"/>
    </source>
</evidence>
<dbReference type="PROSITE" id="PS51918">
    <property type="entry name" value="RADICAL_SAM"/>
    <property type="match status" value="1"/>
</dbReference>
<dbReference type="SUPFAM" id="SSF102114">
    <property type="entry name" value="Radical SAM enzymes"/>
    <property type="match status" value="1"/>
</dbReference>
<dbReference type="PANTHER" id="PTHR43409:SF7">
    <property type="entry name" value="BLL1977 PROTEIN"/>
    <property type="match status" value="1"/>
</dbReference>
<dbReference type="GO" id="GO:0005829">
    <property type="term" value="C:cytosol"/>
    <property type="evidence" value="ECO:0007669"/>
    <property type="project" value="TreeGrafter"/>
</dbReference>
<dbReference type="SMART" id="SM00729">
    <property type="entry name" value="Elp3"/>
    <property type="match status" value="1"/>
</dbReference>
<keyword evidence="7" id="KW-0411">Iron-sulfur</keyword>
<dbReference type="Proteomes" id="UP000002774">
    <property type="component" value="Chromosome"/>
</dbReference>
<gene>
    <name evidence="10" type="ORF">Mucpa_3264</name>
</gene>
<evidence type="ECO:0000256" key="3">
    <source>
        <dbReference type="ARBA" id="ARBA00022679"/>
    </source>
</evidence>
<dbReference type="InterPro" id="IPR006158">
    <property type="entry name" value="Cobalamin-bd"/>
</dbReference>
<dbReference type="InterPro" id="IPR034466">
    <property type="entry name" value="Methyltransferase_Class_B"/>
</dbReference>
<dbReference type="STRING" id="714943.Mucpa_3264"/>
<sequence>MEIPAAGNTRILNSVTPEPNLPDCMSKILFTHSYFLQFDPKQRELGQPYPPLGTLYAAALMRQNGYNVSLFDTMFSQSAQELKQAIEKDRPRFFVIYDDGFNYLTKMCLTNMREAAFEMCKLARELGCTVIVSSSDSTDHYETYLHEGADFVLIGEAEATLLELINTIQNDADAYQNIDGIAFLQNGSVKKTPARSVLKNLDELPLPAWDLVDMESYRQSWLKSKGYFSLNMSTTRGCPFKCNWCAKPIYGSRYNSRSPEHVVKELKLLRDQYQMDHIWFCDDIFGLKPGWLIEFARLVKQEDLNFSYKIQTRADLLLQDDQIKALAASGCDNAWIGAESGSQRILDAMDKGTTIEQIYTATRLLKKNGIKPSFFIQFGYLGETREDIALTIQMINELLPYEIGISVSYPLPGTVFYQKVKAAMQSKTNWTDSDEMALMFSNTYPPAFYKQLHRYVHQNYHKHLAKNSLMKLFTDPLHITANTVKKALSILYYTPVTFVEKLKLSQLERATS</sequence>
<keyword evidence="11" id="KW-1185">Reference proteome</keyword>
<evidence type="ECO:0000256" key="7">
    <source>
        <dbReference type="ARBA" id="ARBA00023014"/>
    </source>
</evidence>
<evidence type="ECO:0000256" key="4">
    <source>
        <dbReference type="ARBA" id="ARBA00022691"/>
    </source>
</evidence>
<dbReference type="InterPro" id="IPR058240">
    <property type="entry name" value="rSAM_sf"/>
</dbReference>
<dbReference type="GO" id="GO:0031419">
    <property type="term" value="F:cobalamin binding"/>
    <property type="evidence" value="ECO:0007669"/>
    <property type="project" value="InterPro"/>
</dbReference>
<evidence type="ECO:0000256" key="6">
    <source>
        <dbReference type="ARBA" id="ARBA00023004"/>
    </source>
</evidence>